<keyword evidence="2" id="KW-1133">Transmembrane helix</keyword>
<keyword evidence="5" id="KW-1185">Reference proteome</keyword>
<protein>
    <submittedName>
        <fullName evidence="3">Uncharacterized protein</fullName>
    </submittedName>
</protein>
<dbReference type="AlphaFoldDB" id="A0A2T5GGU1"/>
<accession>A0A2T5GGU1</accession>
<dbReference type="Proteomes" id="UP000244189">
    <property type="component" value="Unassembled WGS sequence"/>
</dbReference>
<evidence type="ECO:0000313" key="5">
    <source>
        <dbReference type="Proteomes" id="UP000244189"/>
    </source>
</evidence>
<reference evidence="3 5" key="1">
    <citation type="submission" date="2018-04" db="EMBL/GenBank/DDBJ databases">
        <title>Genomic Encyclopedia of Type Strains, Phase III (KMG-III): the genomes of soil and plant-associated and newly described type strains.</title>
        <authorList>
            <person name="Whitman W."/>
        </authorList>
    </citation>
    <scope>NUCLEOTIDE SEQUENCE [LARGE SCALE GENOMIC DNA]</scope>
    <source>
        <strain evidence="3 5">MA101b</strain>
    </source>
</reference>
<organism evidence="3 5">
    <name type="scientific">Sphingomonas aurantiaca</name>
    <dbReference type="NCBI Taxonomy" id="185949"/>
    <lineage>
        <taxon>Bacteria</taxon>
        <taxon>Pseudomonadati</taxon>
        <taxon>Pseudomonadota</taxon>
        <taxon>Alphaproteobacteria</taxon>
        <taxon>Sphingomonadales</taxon>
        <taxon>Sphingomonadaceae</taxon>
        <taxon>Sphingomonas</taxon>
    </lineage>
</organism>
<evidence type="ECO:0000256" key="1">
    <source>
        <dbReference type="SAM" id="MobiDB-lite"/>
    </source>
</evidence>
<dbReference type="RefSeq" id="WP_107959782.1">
    <property type="nucleotide sequence ID" value="NZ_LR701528.1"/>
</dbReference>
<dbReference type="EMBL" id="CABVLI010000029">
    <property type="protein sequence ID" value="VVT03360.1"/>
    <property type="molecule type" value="Genomic_DNA"/>
</dbReference>
<dbReference type="Proteomes" id="UP000326857">
    <property type="component" value="Unassembled WGS sequence"/>
</dbReference>
<dbReference type="EMBL" id="QAOG01000008">
    <property type="protein sequence ID" value="PTQ58514.1"/>
    <property type="molecule type" value="Genomic_DNA"/>
</dbReference>
<feature type="compositionally biased region" description="Basic and acidic residues" evidence="1">
    <location>
        <begin position="1"/>
        <end position="12"/>
    </location>
</feature>
<evidence type="ECO:0000313" key="6">
    <source>
        <dbReference type="Proteomes" id="UP000326857"/>
    </source>
</evidence>
<keyword evidence="2" id="KW-0472">Membrane</keyword>
<feature type="transmembrane region" description="Helical" evidence="2">
    <location>
        <begin position="71"/>
        <end position="90"/>
    </location>
</feature>
<proteinExistence type="predicted"/>
<evidence type="ECO:0000256" key="2">
    <source>
        <dbReference type="SAM" id="Phobius"/>
    </source>
</evidence>
<reference evidence="4 6" key="2">
    <citation type="submission" date="2019-09" db="EMBL/GenBank/DDBJ databases">
        <authorList>
            <person name="Dittami M. S."/>
        </authorList>
    </citation>
    <scope>NUCLEOTIDE SEQUENCE [LARGE SCALE GENOMIC DNA]</scope>
    <source>
        <strain evidence="4">SPHINGO391</strain>
    </source>
</reference>
<evidence type="ECO:0000313" key="4">
    <source>
        <dbReference type="EMBL" id="VVT03360.1"/>
    </source>
</evidence>
<gene>
    <name evidence="3" type="ORF">C8J26_3816</name>
    <name evidence="4" type="ORF">SPHINGO391_350501</name>
</gene>
<evidence type="ECO:0000313" key="3">
    <source>
        <dbReference type="EMBL" id="PTQ58514.1"/>
    </source>
</evidence>
<name>A0A2T5GGU1_9SPHN</name>
<accession>A0A5E7Y9V7</accession>
<keyword evidence="2" id="KW-0812">Transmembrane</keyword>
<sequence>MADPISKFDAHASADTGQQAKPAPAIPVSGSRPGHAFPGKFDQPIVQHYSKADAHDGHDVTPNWLNRLMELNLFFLILLVGVPVLVYCILASGM</sequence>
<feature type="region of interest" description="Disordered" evidence="1">
    <location>
        <begin position="1"/>
        <end position="41"/>
    </location>
</feature>